<protein>
    <recommendedName>
        <fullName evidence="6">alcohol O-acetyltransferase</fullName>
        <ecNumber evidence="6">2.3.1.84</ecNumber>
    </recommendedName>
    <alternativeName>
        <fullName evidence="7">Alcohol O-acetyltransferase</fullName>
    </alternativeName>
</protein>
<dbReference type="PANTHER" id="PTHR10794">
    <property type="entry name" value="ABHYDROLASE DOMAIN-CONTAINING PROTEIN"/>
    <property type="match status" value="1"/>
</dbReference>
<dbReference type="GO" id="GO:0051793">
    <property type="term" value="P:medium-chain fatty acid catabolic process"/>
    <property type="evidence" value="ECO:0007669"/>
    <property type="project" value="UniProtKB-ARBA"/>
</dbReference>
<dbReference type="FunFam" id="3.40.50.1820:FF:000137">
    <property type="entry name" value="EEB1p Acyl-coenzymeA:ethanol O-acyltransferase"/>
    <property type="match status" value="1"/>
</dbReference>
<dbReference type="Pfam" id="PF00561">
    <property type="entry name" value="Abhydrolase_1"/>
    <property type="match status" value="1"/>
</dbReference>
<dbReference type="InterPro" id="IPR000073">
    <property type="entry name" value="AB_hydrolase_1"/>
</dbReference>
<dbReference type="GO" id="GO:0004026">
    <property type="term" value="F:alcohol O-acetyltransferase activity"/>
    <property type="evidence" value="ECO:0007669"/>
    <property type="project" value="UniProtKB-EC"/>
</dbReference>
<name>A0A1D2JNE0_PARBR</name>
<evidence type="ECO:0000256" key="1">
    <source>
        <dbReference type="ARBA" id="ARBA00010884"/>
    </source>
</evidence>
<comment type="similarity">
    <text evidence="1">Belongs to the AB hydrolase superfamily. AB hydrolase 4 family.</text>
</comment>
<dbReference type="VEuPathDB" id="FungiDB:PABG_06879"/>
<sequence>MGYLSAILPSGKVFFHHAPKALHLARKSSISPPTSVASLKEQAEEEQYISLPDLCKSSTPQKCQLNPLLFNGHLQTTYTAIKNDDVPVYYKRWTFQANDPAYSGSFDVDFVIPPYETPLEEDTSSGTQAIINKTPKDSMPPPHLLPPRTSFFTPEEFAAYPSITDTKPMLVVLHGLSGGSHENYLRHVIAPLLEAGWAACVLNFRGCAKSRVTSPMLYNARATWDVRQIVNWVREAFPKRRLFGIGFSLGANILTNYLGEEGASCPLSAGVICSNPWNLEVSALALQRSWLGLELYSKTMGSNMKKLFEQHVDIISKHPRVDVERIRKIRYLHEFDRELQGPVWGYPTESAYYRDASSIDSIFAIRVPFFVIHAEDDPISVKEALPYNEIKQTPYGVMCTTSWGGHLSWFEFGGTRWFTKPVTTFLTKMATEVDLDAPFKVERDDREGQEEVASHIGYTPNFVPMRRKLVMPINHQYSSSGKSSAIEVRN</sequence>
<evidence type="ECO:0000313" key="10">
    <source>
        <dbReference type="Proteomes" id="UP000242814"/>
    </source>
</evidence>
<evidence type="ECO:0000313" key="9">
    <source>
        <dbReference type="EMBL" id="ODH44726.1"/>
    </source>
</evidence>
<dbReference type="GO" id="GO:0047372">
    <property type="term" value="F:monoacylglycerol lipase activity"/>
    <property type="evidence" value="ECO:0007669"/>
    <property type="project" value="TreeGrafter"/>
</dbReference>
<feature type="domain" description="AB hydrolase-1" evidence="8">
    <location>
        <begin position="168"/>
        <end position="387"/>
    </location>
</feature>
<dbReference type="EMBL" id="LZYO01000017">
    <property type="protein sequence ID" value="ODH44726.1"/>
    <property type="molecule type" value="Genomic_DNA"/>
</dbReference>
<evidence type="ECO:0000256" key="2">
    <source>
        <dbReference type="ARBA" id="ARBA00022679"/>
    </source>
</evidence>
<dbReference type="EC" id="2.3.1.84" evidence="6"/>
<evidence type="ECO:0000256" key="4">
    <source>
        <dbReference type="ARBA" id="ARBA00050620"/>
    </source>
</evidence>
<comment type="function">
    <text evidence="5">Displays enzymatic activity both for medium-chain fatty acid (MCFA) ethyl ester synthesis and hydrolysis (esterase activity). MCFA are toxic for yeast and this enzyme could thus be involved in their detoxification by esterification.</text>
</comment>
<dbReference type="AlphaFoldDB" id="A0A1D2JNE0"/>
<evidence type="ECO:0000256" key="5">
    <source>
        <dbReference type="ARBA" id="ARBA00054277"/>
    </source>
</evidence>
<keyword evidence="2" id="KW-0808">Transferase</keyword>
<dbReference type="GO" id="GO:0051792">
    <property type="term" value="P:medium-chain fatty acid biosynthetic process"/>
    <property type="evidence" value="ECO:0007669"/>
    <property type="project" value="TreeGrafter"/>
</dbReference>
<evidence type="ECO:0000259" key="8">
    <source>
        <dbReference type="Pfam" id="PF00561"/>
    </source>
</evidence>
<evidence type="ECO:0000256" key="6">
    <source>
        <dbReference type="ARBA" id="ARBA00066969"/>
    </source>
</evidence>
<dbReference type="GO" id="GO:0008126">
    <property type="term" value="F:acetylesterase activity"/>
    <property type="evidence" value="ECO:0007669"/>
    <property type="project" value="TreeGrafter"/>
</dbReference>
<organism evidence="9 10">
    <name type="scientific">Paracoccidioides brasiliensis</name>
    <dbReference type="NCBI Taxonomy" id="121759"/>
    <lineage>
        <taxon>Eukaryota</taxon>
        <taxon>Fungi</taxon>
        <taxon>Dikarya</taxon>
        <taxon>Ascomycota</taxon>
        <taxon>Pezizomycotina</taxon>
        <taxon>Eurotiomycetes</taxon>
        <taxon>Eurotiomycetidae</taxon>
        <taxon>Onygenales</taxon>
        <taxon>Ajellomycetaceae</taxon>
        <taxon>Paracoccidioides</taxon>
    </lineage>
</organism>
<dbReference type="InterPro" id="IPR029058">
    <property type="entry name" value="AB_hydrolase_fold"/>
</dbReference>
<dbReference type="VEuPathDB" id="FungiDB:PADG_06281"/>
<dbReference type="Proteomes" id="UP000242814">
    <property type="component" value="Unassembled WGS sequence"/>
</dbReference>
<comment type="catalytic activity">
    <reaction evidence="4">
        <text>an aliphatic alcohol + acetyl-CoA = an acetyl ester + CoA</text>
        <dbReference type="Rhea" id="RHEA:17229"/>
        <dbReference type="ChEBI" id="CHEBI:2571"/>
        <dbReference type="ChEBI" id="CHEBI:47622"/>
        <dbReference type="ChEBI" id="CHEBI:57287"/>
        <dbReference type="ChEBI" id="CHEBI:57288"/>
        <dbReference type="EC" id="2.3.1.84"/>
    </reaction>
</comment>
<dbReference type="SUPFAM" id="SSF53474">
    <property type="entry name" value="alpha/beta-Hydrolases"/>
    <property type="match status" value="1"/>
</dbReference>
<dbReference type="PANTHER" id="PTHR10794:SF63">
    <property type="entry name" value="ALPHA_BETA HYDROLASE 1, ISOFORM A"/>
    <property type="match status" value="1"/>
</dbReference>
<comment type="caution">
    <text evidence="9">The sequence shown here is derived from an EMBL/GenBank/DDBJ whole genome shotgun (WGS) entry which is preliminary data.</text>
</comment>
<dbReference type="InterPro" id="IPR050960">
    <property type="entry name" value="AB_hydrolase_4_sf"/>
</dbReference>
<evidence type="ECO:0000256" key="7">
    <source>
        <dbReference type="ARBA" id="ARBA00080774"/>
    </source>
</evidence>
<gene>
    <name evidence="9" type="ORF">ACO22_00804</name>
</gene>
<keyword evidence="3" id="KW-0378">Hydrolase</keyword>
<dbReference type="Gene3D" id="3.40.50.1820">
    <property type="entry name" value="alpha/beta hydrolase"/>
    <property type="match status" value="1"/>
</dbReference>
<accession>A0A1D2JNE0</accession>
<proteinExistence type="inferred from homology"/>
<reference evidence="9 10" key="1">
    <citation type="submission" date="2016-06" db="EMBL/GenBank/DDBJ databases">
        <authorList>
            <person name="Kjaerup R.B."/>
            <person name="Dalgaard T.S."/>
            <person name="Juul-Madsen H.R."/>
        </authorList>
    </citation>
    <scope>NUCLEOTIDE SEQUENCE [LARGE SCALE GENOMIC DNA]</scope>
    <source>
        <strain evidence="9 10">Pb300</strain>
    </source>
</reference>
<evidence type="ECO:0000256" key="3">
    <source>
        <dbReference type="ARBA" id="ARBA00022801"/>
    </source>
</evidence>